<gene>
    <name evidence="6" type="ORF">WMG39_16895</name>
</gene>
<comment type="subunit">
    <text evidence="2">Heterodimer of SbcC and SbcD.</text>
</comment>
<feature type="coiled-coil region" evidence="4">
    <location>
        <begin position="588"/>
        <end position="632"/>
    </location>
</feature>
<keyword evidence="4" id="KW-0175">Coiled coil</keyword>
<accession>A0ABU8YQ89</accession>
<evidence type="ECO:0000256" key="2">
    <source>
        <dbReference type="ARBA" id="ARBA00011322"/>
    </source>
</evidence>
<dbReference type="PANTHER" id="PTHR32114:SF2">
    <property type="entry name" value="ABC TRANSPORTER ABCH.3"/>
    <property type="match status" value="1"/>
</dbReference>
<dbReference type="Pfam" id="PF13558">
    <property type="entry name" value="SbcC_Walker_B"/>
    <property type="match status" value="1"/>
</dbReference>
<evidence type="ECO:0000256" key="3">
    <source>
        <dbReference type="ARBA" id="ARBA00013368"/>
    </source>
</evidence>
<dbReference type="EMBL" id="JBBLXS010000225">
    <property type="protein sequence ID" value="MEK0186515.1"/>
    <property type="molecule type" value="Genomic_DNA"/>
</dbReference>
<name>A0ABU8YQ89_9CYAN</name>
<feature type="coiled-coil region" evidence="4">
    <location>
        <begin position="288"/>
        <end position="329"/>
    </location>
</feature>
<reference evidence="6 7" key="1">
    <citation type="journal article" date="2020" name="Harmful Algae">
        <title>Molecular and morphological characterization of a novel dihydroanatoxin-a producing Microcoleus species (cyanobacteria) from the Russian River, California, USA.</title>
        <authorList>
            <person name="Conklin K.Y."/>
            <person name="Stancheva R."/>
            <person name="Otten T.G."/>
            <person name="Fadness R."/>
            <person name="Boyer G.L."/>
            <person name="Read B."/>
            <person name="Zhang X."/>
            <person name="Sheath R.G."/>
        </authorList>
    </citation>
    <scope>NUCLEOTIDE SEQUENCE [LARGE SCALE GENOMIC DNA]</scope>
    <source>
        <strain evidence="6 7">PTRS2</strain>
    </source>
</reference>
<organism evidence="6 7">
    <name type="scientific">Microcoleus anatoxicus PTRS2</name>
    <dbReference type="NCBI Taxonomy" id="2705321"/>
    <lineage>
        <taxon>Bacteria</taxon>
        <taxon>Bacillati</taxon>
        <taxon>Cyanobacteriota</taxon>
        <taxon>Cyanophyceae</taxon>
        <taxon>Oscillatoriophycideae</taxon>
        <taxon>Oscillatoriales</taxon>
        <taxon>Microcoleaceae</taxon>
        <taxon>Microcoleus</taxon>
        <taxon>Microcoleus anatoxicus</taxon>
    </lineage>
</organism>
<dbReference type="Gene3D" id="3.40.50.300">
    <property type="entry name" value="P-loop containing nucleotide triphosphate hydrolases"/>
    <property type="match status" value="2"/>
</dbReference>
<protein>
    <recommendedName>
        <fullName evidence="3">Nuclease SbcCD subunit C</fullName>
    </recommendedName>
</protein>
<comment type="caution">
    <text evidence="6">The sequence shown here is derived from an EMBL/GenBank/DDBJ whole genome shotgun (WGS) entry which is preliminary data.</text>
</comment>
<proteinExistence type="inferred from homology"/>
<evidence type="ECO:0000313" key="7">
    <source>
        <dbReference type="Proteomes" id="UP001384579"/>
    </source>
</evidence>
<dbReference type="Pfam" id="PF13476">
    <property type="entry name" value="AAA_23"/>
    <property type="match status" value="1"/>
</dbReference>
<comment type="similarity">
    <text evidence="1">Belongs to the SMC family. SbcC subfamily.</text>
</comment>
<dbReference type="InterPro" id="IPR027417">
    <property type="entry name" value="P-loop_NTPase"/>
</dbReference>
<feature type="domain" description="Rad50/SbcC-type AAA" evidence="5">
    <location>
        <begin position="5"/>
        <end position="227"/>
    </location>
</feature>
<dbReference type="Proteomes" id="UP001384579">
    <property type="component" value="Unassembled WGS sequence"/>
</dbReference>
<feature type="coiled-coil region" evidence="4">
    <location>
        <begin position="361"/>
        <end position="388"/>
    </location>
</feature>
<feature type="coiled-coil region" evidence="4">
    <location>
        <begin position="768"/>
        <end position="850"/>
    </location>
</feature>
<evidence type="ECO:0000313" key="6">
    <source>
        <dbReference type="EMBL" id="MEK0186515.1"/>
    </source>
</evidence>
<evidence type="ECO:0000259" key="5">
    <source>
        <dbReference type="Pfam" id="PF13476"/>
    </source>
</evidence>
<feature type="coiled-coil region" evidence="4">
    <location>
        <begin position="426"/>
        <end position="481"/>
    </location>
</feature>
<dbReference type="SUPFAM" id="SSF52540">
    <property type="entry name" value="P-loop containing nucleoside triphosphate hydrolases"/>
    <property type="match status" value="2"/>
</dbReference>
<feature type="coiled-coil region" evidence="4">
    <location>
        <begin position="171"/>
        <end position="241"/>
    </location>
</feature>
<feature type="coiled-coil region" evidence="4">
    <location>
        <begin position="677"/>
        <end position="708"/>
    </location>
</feature>
<dbReference type="InterPro" id="IPR038729">
    <property type="entry name" value="Rad50/SbcC_AAA"/>
</dbReference>
<keyword evidence="7" id="KW-1185">Reference proteome</keyword>
<dbReference type="RefSeq" id="WP_340541640.1">
    <property type="nucleotide sequence ID" value="NZ_JBBLXS010000225.1"/>
</dbReference>
<dbReference type="PANTHER" id="PTHR32114">
    <property type="entry name" value="ABC TRANSPORTER ABCH.3"/>
    <property type="match status" value="1"/>
</dbReference>
<sequence length="1013" mass="115000">MRPLELSIEGFTSFRNEQRLDFSELDLFAITGPTGAGKSSLLDAMTYALFGTTTRSGKQVSDLVSQGSENLKVQLRFVVGSSQYRVTRKWRYRPKAPETKVILESWQQGEWETLETSIVAVQKIIEQILGMDFDTFTRAIVLPQGKFDEFIKGDKSKRREILRQLAGFEIFEEMRKEATELGKLLKQEREMVERQLVELSSPIAEELAQRRSQLTSLEQQLPELEQEYIKLEKALEEEQQLFLQLTKLDSLQQQLAQLTGNSQGIIVLTQRLEKSKIANNLQPDWALVQQARGQYVTAENNAKLAQEKLIKSRSELAAQQQQLDAAKGRQKEIAVSIKAREDALATAKVYEEQRCQLEKEVAMVQKKVQEKLRNLKVVEKELEAANHKMQTSGFLLTQTVALMQLFSPGGKLLEQLQQAEPLLIEFQFLQKQAKNQQQQLNKTVTERQNIQDNYTLISEKLAVAEAKLKKCVEELAAAEAANAEATVLDRVTAVRMSLNAGDMCPVCGGVHPESDRLPYLAKSKIVDLAPFREKIATANQVVKVIQLATSEAKSSLLASEKKAIEIAEGLKENLNLVEKIQQDVNDILDKSDWEAAKLQEELVSLKESDRQYRETEQQFQQASIEYEKNQQLLTFLESTTAAKQEDYQNAIAEADLRQQQLRNCANALYRITEDRPYDNLAKSLEQDKENLETLLKSAENDYQKAYANTIQAIEIHKQATTMLEAAITQKQDINRDWQKKLTEANFTEDTFVAAVVPPKKQSTWENAIRDYRESKIQLETREKDLNELIAGKTTNENILAQMRSAKYVAQENLKQANNNRAELLVWIKVAEKNLQQAQRLSQQITNLTEQEQTYHTLAQNLKTNEFQSYILEHLEAELVGSATLILQELTENRYTLKIQEGEYWVADNWNGGEARRVRTLSGGETFATSLSMALALSEKLSQGAHLGSLFLDEGFGTLDAETLESVTLILESLRQQERLIGVITHVRGLGERLPAQVKVYKSPKGSRIEVKKL</sequence>
<evidence type="ECO:0000256" key="1">
    <source>
        <dbReference type="ARBA" id="ARBA00006930"/>
    </source>
</evidence>
<evidence type="ECO:0000256" key="4">
    <source>
        <dbReference type="SAM" id="Coils"/>
    </source>
</evidence>